<comment type="caution">
    <text evidence="5">The sequence shown here is derived from an EMBL/GenBank/DDBJ whole genome shotgun (WGS) entry which is preliminary data.</text>
</comment>
<gene>
    <name evidence="5" type="ORF">FGF67_07590</name>
</gene>
<sequence length="247" mass="26934">MKKITFILFLLSATFTYAQFTGAGEYYLLNNFTTNGVVYLSHDGDKAVRATSNSADATKFTFVSTGNTNEYNIVVHTNDGILRANSTSEIPVVSYTPGSPSTSNPNVWDVQLVPGTESDPTYNIITPKTSTPRYLVYNNNTDAIGYSGSNFTRTQWIITSTNPLSNEEFDQSSIFVSNPINNSINIKGLSSNINKVEVFNIVGKSLISAETKGLSVLNLDATSLSSGIYILKFIGANTFATRKIVKR</sequence>
<dbReference type="EMBL" id="VDCS01000006">
    <property type="protein sequence ID" value="TNJ45009.1"/>
    <property type="molecule type" value="Genomic_DNA"/>
</dbReference>
<dbReference type="SUPFAM" id="SSF50370">
    <property type="entry name" value="Ricin B-like lectins"/>
    <property type="match status" value="1"/>
</dbReference>
<dbReference type="Pfam" id="PF18962">
    <property type="entry name" value="Por_Secre_tail"/>
    <property type="match status" value="1"/>
</dbReference>
<feature type="chain" id="PRO_5022679185" evidence="2">
    <location>
        <begin position="19"/>
        <end position="247"/>
    </location>
</feature>
<dbReference type="OrthoDB" id="977776at2"/>
<dbReference type="InterPro" id="IPR026444">
    <property type="entry name" value="Secre_tail"/>
</dbReference>
<keyword evidence="6" id="KW-1185">Reference proteome</keyword>
<evidence type="ECO:0000256" key="2">
    <source>
        <dbReference type="SAM" id="SignalP"/>
    </source>
</evidence>
<evidence type="ECO:0000313" key="6">
    <source>
        <dbReference type="Proteomes" id="UP000308713"/>
    </source>
</evidence>
<dbReference type="AlphaFoldDB" id="A0A5C4SLX9"/>
<evidence type="ECO:0000259" key="4">
    <source>
        <dbReference type="Pfam" id="PF24208"/>
    </source>
</evidence>
<protein>
    <submittedName>
        <fullName evidence="5">T9SS type A sorting domain-containing protein</fullName>
    </submittedName>
</protein>
<dbReference type="InterPro" id="IPR035992">
    <property type="entry name" value="Ricin_B-like_lectins"/>
</dbReference>
<feature type="signal peptide" evidence="2">
    <location>
        <begin position="1"/>
        <end position="18"/>
    </location>
</feature>
<dbReference type="Proteomes" id="UP000308713">
    <property type="component" value="Unassembled WGS sequence"/>
</dbReference>
<evidence type="ECO:0000259" key="3">
    <source>
        <dbReference type="Pfam" id="PF18962"/>
    </source>
</evidence>
<keyword evidence="1 2" id="KW-0732">Signal</keyword>
<dbReference type="NCBIfam" id="TIGR04183">
    <property type="entry name" value="Por_Secre_tail"/>
    <property type="match status" value="1"/>
</dbReference>
<accession>A0A5C4SLX9</accession>
<organism evidence="5 6">
    <name type="scientific">Allotamlana fucoidanivorans</name>
    <dbReference type="NCBI Taxonomy" id="2583814"/>
    <lineage>
        <taxon>Bacteria</taxon>
        <taxon>Pseudomonadati</taxon>
        <taxon>Bacteroidota</taxon>
        <taxon>Flavobacteriia</taxon>
        <taxon>Flavobacteriales</taxon>
        <taxon>Flavobacteriaceae</taxon>
        <taxon>Allotamlana</taxon>
    </lineage>
</organism>
<dbReference type="Pfam" id="PF24208">
    <property type="entry name" value="Beta-tre_PLH30"/>
    <property type="match status" value="1"/>
</dbReference>
<name>A0A5C4SLX9_9FLAO</name>
<reference evidence="5 6" key="1">
    <citation type="submission" date="2019-05" db="EMBL/GenBank/DDBJ databases">
        <title>Tamlana fucoidanivorans sp. nov., isolated from the surface of algae collected from Fujian province in China.</title>
        <authorList>
            <person name="Li J."/>
        </authorList>
    </citation>
    <scope>NUCLEOTIDE SEQUENCE [LARGE SCALE GENOMIC DNA]</scope>
    <source>
        <strain evidence="5 6">CW2-9</strain>
    </source>
</reference>
<proteinExistence type="predicted"/>
<evidence type="ECO:0000313" key="5">
    <source>
        <dbReference type="EMBL" id="TNJ45009.1"/>
    </source>
</evidence>
<feature type="domain" description="Secretion system C-terminal sorting" evidence="3">
    <location>
        <begin position="178"/>
        <end position="245"/>
    </location>
</feature>
<evidence type="ECO:0000256" key="1">
    <source>
        <dbReference type="ARBA" id="ARBA00022729"/>
    </source>
</evidence>
<feature type="domain" description="Endo-acting ulvan lyase beta-trefoil" evidence="4">
    <location>
        <begin position="27"/>
        <end position="156"/>
    </location>
</feature>
<dbReference type="Gene3D" id="2.80.10.50">
    <property type="match status" value="1"/>
</dbReference>
<dbReference type="RefSeq" id="WP_139696353.1">
    <property type="nucleotide sequence ID" value="NZ_CP074074.1"/>
</dbReference>
<dbReference type="InterPro" id="IPR057036">
    <property type="entry name" value="Beta-tre_PLH30"/>
</dbReference>